<evidence type="ECO:0000313" key="2">
    <source>
        <dbReference type="EMBL" id="QCB29004.1"/>
    </source>
</evidence>
<dbReference type="PANTHER" id="PTHR33434">
    <property type="entry name" value="DEGV DOMAIN-CONTAINING PROTEIN DR_1986-RELATED"/>
    <property type="match status" value="1"/>
</dbReference>
<dbReference type="Gene3D" id="3.40.50.10170">
    <property type="match status" value="2"/>
</dbReference>
<accession>A0A4P7QJ97</accession>
<dbReference type="SUPFAM" id="SSF82549">
    <property type="entry name" value="DAK1/DegV-like"/>
    <property type="match status" value="1"/>
</dbReference>
<protein>
    <submittedName>
        <fullName evidence="2">DegV domain-containing protein</fullName>
    </submittedName>
</protein>
<dbReference type="RefSeq" id="WP_136141657.1">
    <property type="nucleotide sequence ID" value="NZ_CP039247.1"/>
</dbReference>
<dbReference type="Pfam" id="PF02645">
    <property type="entry name" value="DegV"/>
    <property type="match status" value="1"/>
</dbReference>
<dbReference type="PANTHER" id="PTHR33434:SF2">
    <property type="entry name" value="FATTY ACID-BINDING PROTEIN TM_1468"/>
    <property type="match status" value="1"/>
</dbReference>
<gene>
    <name evidence="2" type="ORF">CENDO_08670</name>
</gene>
<dbReference type="KEGG" id="cee:CENDO_08670"/>
<dbReference type="InterPro" id="IPR043168">
    <property type="entry name" value="DegV_C"/>
</dbReference>
<organism evidence="2 3">
    <name type="scientific">Corynebacterium endometrii</name>
    <dbReference type="NCBI Taxonomy" id="2488819"/>
    <lineage>
        <taxon>Bacteria</taxon>
        <taxon>Bacillati</taxon>
        <taxon>Actinomycetota</taxon>
        <taxon>Actinomycetes</taxon>
        <taxon>Mycobacteriales</taxon>
        <taxon>Corynebacteriaceae</taxon>
        <taxon>Corynebacterium</taxon>
    </lineage>
</organism>
<dbReference type="OrthoDB" id="9760324at2"/>
<sequence length="282" mass="29755">MTVQVVTDASASLPQDVVDELGIDVIDLHVMAGQGKDGTERSTSGLSALELAAAYGRAMERSRRDGQDDGVVAIHLSKVLSSTYSQAVNASGVFDEDKIRVIDSESAGMVMGAAAMAAARLALDGADVQECFEAAQDTLRRAKTWAYIQSIDALRKSGRMSATTAMLSTALLATKPIMSITDGKLELVGKTRTQTKAFSKLVELVAERADGEPAFVAIQHCNAPEPAELLRELLEQALPEGTSFITCPLNEVIAVHAGPGAIAVSVVFSSEAPEPTPANQRR</sequence>
<name>A0A4P7QJ97_9CORY</name>
<proteinExistence type="predicted"/>
<dbReference type="AlphaFoldDB" id="A0A4P7QJ97"/>
<dbReference type="EMBL" id="CP039247">
    <property type="protein sequence ID" value="QCB29004.1"/>
    <property type="molecule type" value="Genomic_DNA"/>
</dbReference>
<dbReference type="Gene3D" id="3.30.1180.10">
    <property type="match status" value="1"/>
</dbReference>
<evidence type="ECO:0000313" key="3">
    <source>
        <dbReference type="Proteomes" id="UP000296352"/>
    </source>
</evidence>
<dbReference type="PROSITE" id="PS51482">
    <property type="entry name" value="DEGV"/>
    <property type="match status" value="1"/>
</dbReference>
<keyword evidence="1" id="KW-0446">Lipid-binding</keyword>
<dbReference type="GO" id="GO:0008289">
    <property type="term" value="F:lipid binding"/>
    <property type="evidence" value="ECO:0007669"/>
    <property type="project" value="UniProtKB-KW"/>
</dbReference>
<dbReference type="Proteomes" id="UP000296352">
    <property type="component" value="Chromosome"/>
</dbReference>
<dbReference type="NCBIfam" id="TIGR00762">
    <property type="entry name" value="DegV"/>
    <property type="match status" value="1"/>
</dbReference>
<dbReference type="InterPro" id="IPR050270">
    <property type="entry name" value="DegV_domain_contain"/>
</dbReference>
<reference evidence="2 3" key="1">
    <citation type="submission" date="2019-04" db="EMBL/GenBank/DDBJ databases">
        <title>Corynebacterium endometrii sp. nov., isolated from the uterus of a cow with endometritis.</title>
        <authorList>
            <person name="Ballas P."/>
            <person name="Ruckert C."/>
            <person name="Wagener K."/>
            <person name="Drillich M."/>
            <person name="Kaempfer P."/>
            <person name="Busse H.-J."/>
            <person name="Ehling-Schulz M."/>
        </authorList>
    </citation>
    <scope>NUCLEOTIDE SEQUENCE [LARGE SCALE GENOMIC DNA]</scope>
    <source>
        <strain evidence="2 3">LMM-1653</strain>
    </source>
</reference>
<keyword evidence="3" id="KW-1185">Reference proteome</keyword>
<evidence type="ECO:0000256" key="1">
    <source>
        <dbReference type="ARBA" id="ARBA00023121"/>
    </source>
</evidence>
<dbReference type="InterPro" id="IPR003797">
    <property type="entry name" value="DegV"/>
</dbReference>